<feature type="domain" description="AB hydrolase-1" evidence="2">
    <location>
        <begin position="29"/>
        <end position="284"/>
    </location>
</feature>
<proteinExistence type="predicted"/>
<name>A0A1I4UZ07_9GAMM</name>
<evidence type="ECO:0000259" key="2">
    <source>
        <dbReference type="Pfam" id="PF00561"/>
    </source>
</evidence>
<sequence length="299" mass="33921">MKLPEPFQYQQIDVGDVTMNVAHGGSGRPLLLLHGYPQTHLMWHKVAPALARDFHVICPDLRGYGDSSKPDSGPDHYAYSKRQMAADMVALMQSLGYREFSVAGHDRGARVTHRLCLDHPAAVERACVMDIAPTLHMFEHTDQAFATGYYHWFFLIQPDGLPEHMIGQDPGYYLREKLRRWSAPGAQFEPEAVADYVRCFSAPEAIHASCEDYRAAATIDLDHDRADRDRDRDRGHGVECPLLVLWGSKGFVNRTYDVQTVWQDYAREVEGEALACGHFLPEEAPEAVITRLRRFFKAH</sequence>
<evidence type="ECO:0000256" key="1">
    <source>
        <dbReference type="ARBA" id="ARBA00022801"/>
    </source>
</evidence>
<keyword evidence="4" id="KW-1185">Reference proteome</keyword>
<dbReference type="GO" id="GO:0016787">
    <property type="term" value="F:hydrolase activity"/>
    <property type="evidence" value="ECO:0007669"/>
    <property type="project" value="UniProtKB-KW"/>
</dbReference>
<dbReference type="InterPro" id="IPR000073">
    <property type="entry name" value="AB_hydrolase_1"/>
</dbReference>
<dbReference type="PANTHER" id="PTHR43329">
    <property type="entry name" value="EPOXIDE HYDROLASE"/>
    <property type="match status" value="1"/>
</dbReference>
<dbReference type="Gene3D" id="3.40.50.1820">
    <property type="entry name" value="alpha/beta hydrolase"/>
    <property type="match status" value="1"/>
</dbReference>
<organism evidence="3 4">
    <name type="scientific">Marinobacter pelagius</name>
    <dbReference type="NCBI Taxonomy" id="379482"/>
    <lineage>
        <taxon>Bacteria</taxon>
        <taxon>Pseudomonadati</taxon>
        <taxon>Pseudomonadota</taxon>
        <taxon>Gammaproteobacteria</taxon>
        <taxon>Pseudomonadales</taxon>
        <taxon>Marinobacteraceae</taxon>
        <taxon>Marinobacter</taxon>
    </lineage>
</organism>
<dbReference type="Pfam" id="PF00561">
    <property type="entry name" value="Abhydrolase_1"/>
    <property type="match status" value="1"/>
</dbReference>
<dbReference type="SUPFAM" id="SSF53474">
    <property type="entry name" value="alpha/beta-Hydrolases"/>
    <property type="match status" value="1"/>
</dbReference>
<dbReference type="AlphaFoldDB" id="A0A1I4UZ07"/>
<dbReference type="Proteomes" id="UP000199339">
    <property type="component" value="Unassembled WGS sequence"/>
</dbReference>
<accession>A0A1I4UZ07</accession>
<evidence type="ECO:0000313" key="3">
    <source>
        <dbReference type="EMBL" id="SFM94219.1"/>
    </source>
</evidence>
<dbReference type="PRINTS" id="PR00412">
    <property type="entry name" value="EPOXHYDRLASE"/>
</dbReference>
<dbReference type="InterPro" id="IPR029058">
    <property type="entry name" value="AB_hydrolase_fold"/>
</dbReference>
<protein>
    <submittedName>
        <fullName evidence="3">Haloacetate dehalogenase</fullName>
    </submittedName>
</protein>
<keyword evidence="1" id="KW-0378">Hydrolase</keyword>
<dbReference type="EMBL" id="FOUR01000003">
    <property type="protein sequence ID" value="SFM94219.1"/>
    <property type="molecule type" value="Genomic_DNA"/>
</dbReference>
<dbReference type="OrthoDB" id="5296151at2"/>
<gene>
    <name evidence="3" type="ORF">SAMN04487961_1648</name>
</gene>
<dbReference type="RefSeq" id="WP_092001473.1">
    <property type="nucleotide sequence ID" value="NZ_FOUR01000003.1"/>
</dbReference>
<dbReference type="InterPro" id="IPR000639">
    <property type="entry name" value="Epox_hydrolase-like"/>
</dbReference>
<evidence type="ECO:0000313" key="4">
    <source>
        <dbReference type="Proteomes" id="UP000199339"/>
    </source>
</evidence>
<reference evidence="4" key="1">
    <citation type="submission" date="2016-10" db="EMBL/GenBank/DDBJ databases">
        <authorList>
            <person name="Varghese N."/>
            <person name="Submissions S."/>
        </authorList>
    </citation>
    <scope>NUCLEOTIDE SEQUENCE [LARGE SCALE GENOMIC DNA]</scope>
    <source>
        <strain evidence="4">CGMCC 1.6775</strain>
    </source>
</reference>